<keyword evidence="3" id="KW-1185">Reference proteome</keyword>
<gene>
    <name evidence="2" type="ORF">PODLI_1B011372</name>
</gene>
<reference evidence="2" key="1">
    <citation type="submission" date="2022-12" db="EMBL/GenBank/DDBJ databases">
        <authorList>
            <person name="Alioto T."/>
            <person name="Alioto T."/>
            <person name="Gomez Garrido J."/>
        </authorList>
    </citation>
    <scope>NUCLEOTIDE SEQUENCE</scope>
</reference>
<name>A0AA35KM77_9SAUR</name>
<feature type="region of interest" description="Disordered" evidence="1">
    <location>
        <begin position="72"/>
        <end position="137"/>
    </location>
</feature>
<accession>A0AA35KM77</accession>
<organism evidence="2 3">
    <name type="scientific">Podarcis lilfordi</name>
    <name type="common">Lilford's wall lizard</name>
    <dbReference type="NCBI Taxonomy" id="74358"/>
    <lineage>
        <taxon>Eukaryota</taxon>
        <taxon>Metazoa</taxon>
        <taxon>Chordata</taxon>
        <taxon>Craniata</taxon>
        <taxon>Vertebrata</taxon>
        <taxon>Euteleostomi</taxon>
        <taxon>Lepidosauria</taxon>
        <taxon>Squamata</taxon>
        <taxon>Bifurcata</taxon>
        <taxon>Unidentata</taxon>
        <taxon>Episquamata</taxon>
        <taxon>Laterata</taxon>
        <taxon>Lacertibaenia</taxon>
        <taxon>Lacertidae</taxon>
        <taxon>Podarcis</taxon>
    </lineage>
</organism>
<evidence type="ECO:0000256" key="1">
    <source>
        <dbReference type="SAM" id="MobiDB-lite"/>
    </source>
</evidence>
<evidence type="ECO:0000313" key="3">
    <source>
        <dbReference type="Proteomes" id="UP001178461"/>
    </source>
</evidence>
<feature type="compositionally biased region" description="Basic and acidic residues" evidence="1">
    <location>
        <begin position="103"/>
        <end position="137"/>
    </location>
</feature>
<dbReference type="AlphaFoldDB" id="A0AA35KM77"/>
<evidence type="ECO:0000313" key="2">
    <source>
        <dbReference type="EMBL" id="CAI5779523.1"/>
    </source>
</evidence>
<dbReference type="Proteomes" id="UP001178461">
    <property type="component" value="Chromosome 7"/>
</dbReference>
<protein>
    <submittedName>
        <fullName evidence="2">Uncharacterized protein</fullName>
    </submittedName>
</protein>
<proteinExistence type="predicted"/>
<sequence length="137" mass="15680">MVESTRYTSFLQKPAVSFLSTKAQTARGNLTCDRRLIRKTATLLLTPARLLPSRRFELEATFTDNLLRIAAAEPLGRKRRDGRGNRRGEAEGRRELPGPPAKRPREELRTSRLKEARRAEEPERRRGEGKARERKSG</sequence>
<dbReference type="EMBL" id="OX395132">
    <property type="protein sequence ID" value="CAI5779523.1"/>
    <property type="molecule type" value="Genomic_DNA"/>
</dbReference>
<feature type="compositionally biased region" description="Basic and acidic residues" evidence="1">
    <location>
        <begin position="82"/>
        <end position="96"/>
    </location>
</feature>